<feature type="region of interest" description="Disordered" evidence="9">
    <location>
        <begin position="302"/>
        <end position="346"/>
    </location>
</feature>
<dbReference type="InterPro" id="IPR058752">
    <property type="entry name" value="RDRP_C_head"/>
</dbReference>
<feature type="region of interest" description="Disordered" evidence="9">
    <location>
        <begin position="559"/>
        <end position="612"/>
    </location>
</feature>
<dbReference type="Pfam" id="PF26253">
    <property type="entry name" value="RdRP_head"/>
    <property type="match status" value="1"/>
</dbReference>
<evidence type="ECO:0000256" key="9">
    <source>
        <dbReference type="SAM" id="MobiDB-lite"/>
    </source>
</evidence>
<reference evidence="12" key="1">
    <citation type="journal article" date="2020" name="Fungal Divers.">
        <title>Resolving the Mortierellaceae phylogeny through synthesis of multi-gene phylogenetics and phylogenomics.</title>
        <authorList>
            <person name="Vandepol N."/>
            <person name="Liber J."/>
            <person name="Desiro A."/>
            <person name="Na H."/>
            <person name="Kennedy M."/>
            <person name="Barry K."/>
            <person name="Grigoriev I.V."/>
            <person name="Miller A.N."/>
            <person name="O'Donnell K."/>
            <person name="Stajich J.E."/>
            <person name="Bonito G."/>
        </authorList>
    </citation>
    <scope>NUCLEOTIDE SEQUENCE</scope>
    <source>
        <strain evidence="12">KOD1015</strain>
    </source>
</reference>
<feature type="compositionally biased region" description="Basic and acidic residues" evidence="9">
    <location>
        <begin position="561"/>
        <end position="575"/>
    </location>
</feature>
<evidence type="ECO:0000256" key="5">
    <source>
        <dbReference type="ARBA" id="ARBA00022884"/>
    </source>
</evidence>
<dbReference type="GO" id="GO:0003723">
    <property type="term" value="F:RNA binding"/>
    <property type="evidence" value="ECO:0007669"/>
    <property type="project" value="UniProtKB-KW"/>
</dbReference>
<organism evidence="12 13">
    <name type="scientific">Lunasporangiospora selenospora</name>
    <dbReference type="NCBI Taxonomy" id="979761"/>
    <lineage>
        <taxon>Eukaryota</taxon>
        <taxon>Fungi</taxon>
        <taxon>Fungi incertae sedis</taxon>
        <taxon>Mucoromycota</taxon>
        <taxon>Mortierellomycotina</taxon>
        <taxon>Mortierellomycetes</taxon>
        <taxon>Mortierellales</taxon>
        <taxon>Mortierellaceae</taxon>
        <taxon>Lunasporangiospora</taxon>
    </lineage>
</organism>
<sequence>MDYTGREKPSDTAVNIYEVKKFFVNYALANNLGLIANAHLAMSDYLERGPLNRKCIMLAHLHSDAVDFPKSGVAVELDDELRPSQYPDFMEKPSDRTYASGNILGRIFRECKPSYDYEPKDYENSLNELFLIDGYEEYLDEARELKEVYDHDIQSLMNQYGVRSDLEIVSGFIMGTDIVTSKREYEIHKSISGAYSGLRRMYRKQFDKGLKSADLRTNQDHEIEKKAAAWYVASYERIDSEQMYSFAWVVWDVLCKLANRLRIGSSDHRIPELEGHNGSIIIIGEDGKPRLLNDERPTKAKDHLMTDGAKPFGLEPELKHGNGHGTKEQSNGHLIEPSPLQESNASTGLDTLFMDMCLGSNDSSSTDYDRNNISPYNKDMTISGMATSGLSNIDNYKSSNSNNRSSNNNSSSGSNDKGKGKNKWNSDRCSALKGPVNSSVSSNSTHSSCGTTGYLSPTGSVATSESLDYNTSKTSSWSDIFKINSGTSSNTSTSSSSSSNTSSSSSTWPNTWPNTKTSSNSSSNKDHSSISETIDFLFSEESESTEYLTGIKSWESIFQDNDDHNNNNDNDDHNNNNDNDDYNNNNDYDDINQNDKPARISSDCGGGGRNSPKFNNHVTQHDGYICIGPDVNDEELKKALMF</sequence>
<evidence type="ECO:0000256" key="6">
    <source>
        <dbReference type="ARBA" id="ARBA00023158"/>
    </source>
</evidence>
<feature type="domain" description="RDRP core" evidence="10">
    <location>
        <begin position="1"/>
        <end position="111"/>
    </location>
</feature>
<comment type="caution">
    <text evidence="12">The sequence shown here is derived from an EMBL/GenBank/DDBJ whole genome shotgun (WGS) entry which is preliminary data.</text>
</comment>
<keyword evidence="2 8" id="KW-0696">RNA-directed RNA polymerase</keyword>
<evidence type="ECO:0000313" key="12">
    <source>
        <dbReference type="EMBL" id="KAF9579398.1"/>
    </source>
</evidence>
<keyword evidence="5 8" id="KW-0694">RNA-binding</keyword>
<dbReference type="PANTHER" id="PTHR23079">
    <property type="entry name" value="RNA-DEPENDENT RNA POLYMERASE"/>
    <property type="match status" value="1"/>
</dbReference>
<evidence type="ECO:0000256" key="8">
    <source>
        <dbReference type="RuleBase" id="RU363098"/>
    </source>
</evidence>
<keyword evidence="3 8" id="KW-0808">Transferase</keyword>
<evidence type="ECO:0000259" key="11">
    <source>
        <dbReference type="Pfam" id="PF26253"/>
    </source>
</evidence>
<dbReference type="OrthoDB" id="6513042at2759"/>
<dbReference type="GO" id="GO:0030422">
    <property type="term" value="P:siRNA processing"/>
    <property type="evidence" value="ECO:0007669"/>
    <property type="project" value="TreeGrafter"/>
</dbReference>
<feature type="compositionally biased region" description="Low complexity" evidence="9">
    <location>
        <begin position="436"/>
        <end position="448"/>
    </location>
</feature>
<evidence type="ECO:0000256" key="1">
    <source>
        <dbReference type="ARBA" id="ARBA00005762"/>
    </source>
</evidence>
<keyword evidence="4 8" id="KW-0548">Nucleotidyltransferase</keyword>
<keyword evidence="13" id="KW-1185">Reference proteome</keyword>
<name>A0A9P6KC30_9FUNG</name>
<gene>
    <name evidence="12" type="ORF">BGW38_004354</name>
</gene>
<dbReference type="EC" id="2.7.7.48" evidence="8"/>
<evidence type="ECO:0000256" key="4">
    <source>
        <dbReference type="ARBA" id="ARBA00022695"/>
    </source>
</evidence>
<evidence type="ECO:0000256" key="2">
    <source>
        <dbReference type="ARBA" id="ARBA00022484"/>
    </source>
</evidence>
<evidence type="ECO:0000256" key="3">
    <source>
        <dbReference type="ARBA" id="ARBA00022679"/>
    </source>
</evidence>
<comment type="catalytic activity">
    <reaction evidence="7 8">
        <text>RNA(n) + a ribonucleoside 5'-triphosphate = RNA(n+1) + diphosphate</text>
        <dbReference type="Rhea" id="RHEA:21248"/>
        <dbReference type="Rhea" id="RHEA-COMP:14527"/>
        <dbReference type="Rhea" id="RHEA-COMP:17342"/>
        <dbReference type="ChEBI" id="CHEBI:33019"/>
        <dbReference type="ChEBI" id="CHEBI:61557"/>
        <dbReference type="ChEBI" id="CHEBI:140395"/>
        <dbReference type="EC" id="2.7.7.48"/>
    </reaction>
</comment>
<protein>
    <recommendedName>
        <fullName evidence="8">RNA-dependent RNA polymerase</fullName>
        <ecNumber evidence="8">2.7.7.48</ecNumber>
    </recommendedName>
</protein>
<feature type="compositionally biased region" description="Low complexity" evidence="9">
    <location>
        <begin position="486"/>
        <end position="523"/>
    </location>
</feature>
<feature type="compositionally biased region" description="Low complexity" evidence="9">
    <location>
        <begin position="394"/>
        <end position="415"/>
    </location>
</feature>
<dbReference type="InterPro" id="IPR057596">
    <property type="entry name" value="RDRP_core"/>
</dbReference>
<feature type="region of interest" description="Disordered" evidence="9">
    <location>
        <begin position="486"/>
        <end position="528"/>
    </location>
</feature>
<dbReference type="Pfam" id="PF05183">
    <property type="entry name" value="RdRP"/>
    <property type="match status" value="1"/>
</dbReference>
<dbReference type="EMBL" id="JAABOA010002794">
    <property type="protein sequence ID" value="KAF9579398.1"/>
    <property type="molecule type" value="Genomic_DNA"/>
</dbReference>
<accession>A0A9P6KC30</accession>
<feature type="domain" description="RDRP C-terminal head" evidence="11">
    <location>
        <begin position="132"/>
        <end position="260"/>
    </location>
</feature>
<proteinExistence type="inferred from homology"/>
<dbReference type="AlphaFoldDB" id="A0A9P6KC30"/>
<evidence type="ECO:0000256" key="7">
    <source>
        <dbReference type="ARBA" id="ARBA00048744"/>
    </source>
</evidence>
<feature type="region of interest" description="Disordered" evidence="9">
    <location>
        <begin position="393"/>
        <end position="450"/>
    </location>
</feature>
<keyword evidence="6" id="KW-0943">RNA-mediated gene silencing</keyword>
<dbReference type="InterPro" id="IPR007855">
    <property type="entry name" value="RDRP"/>
</dbReference>
<evidence type="ECO:0000259" key="10">
    <source>
        <dbReference type="Pfam" id="PF05183"/>
    </source>
</evidence>
<dbReference type="PANTHER" id="PTHR23079:SF55">
    <property type="entry name" value="RNA-DIRECTED RNA POLYMERASE"/>
    <property type="match status" value="1"/>
</dbReference>
<evidence type="ECO:0000313" key="13">
    <source>
        <dbReference type="Proteomes" id="UP000780801"/>
    </source>
</evidence>
<dbReference type="GO" id="GO:0003968">
    <property type="term" value="F:RNA-directed RNA polymerase activity"/>
    <property type="evidence" value="ECO:0007669"/>
    <property type="project" value="UniProtKB-KW"/>
</dbReference>
<comment type="similarity">
    <text evidence="1 8">Belongs to the RdRP family.</text>
</comment>
<dbReference type="GO" id="GO:0031380">
    <property type="term" value="C:nuclear RNA-directed RNA polymerase complex"/>
    <property type="evidence" value="ECO:0007669"/>
    <property type="project" value="TreeGrafter"/>
</dbReference>
<dbReference type="Proteomes" id="UP000780801">
    <property type="component" value="Unassembled WGS sequence"/>
</dbReference>